<proteinExistence type="inferred from homology"/>
<dbReference type="InterPro" id="IPR039859">
    <property type="entry name" value="PFA4/ZDH16/20/ERF2-like"/>
</dbReference>
<keyword evidence="5 7" id="KW-0472">Membrane</keyword>
<evidence type="ECO:0000259" key="8">
    <source>
        <dbReference type="Pfam" id="PF01529"/>
    </source>
</evidence>
<evidence type="ECO:0000256" key="7">
    <source>
        <dbReference type="RuleBase" id="RU079119"/>
    </source>
</evidence>
<evidence type="ECO:0000256" key="6">
    <source>
        <dbReference type="ARBA" id="ARBA00023315"/>
    </source>
</evidence>
<keyword evidence="4 7" id="KW-1133">Transmembrane helix</keyword>
<evidence type="ECO:0000256" key="2">
    <source>
        <dbReference type="ARBA" id="ARBA00022679"/>
    </source>
</evidence>
<keyword evidence="3 7" id="KW-0812">Transmembrane</keyword>
<dbReference type="InterPro" id="IPR001594">
    <property type="entry name" value="Palmitoyltrfase_DHHC"/>
</dbReference>
<accession>A0A7S1JVD9</accession>
<dbReference type="PANTHER" id="PTHR12246">
    <property type="entry name" value="PALMITOYLTRANSFERASE ZDHHC16"/>
    <property type="match status" value="1"/>
</dbReference>
<dbReference type="EC" id="2.3.1.225" evidence="7"/>
<keyword evidence="2 7" id="KW-0808">Transferase</keyword>
<reference evidence="9" key="1">
    <citation type="submission" date="2021-01" db="EMBL/GenBank/DDBJ databases">
        <authorList>
            <person name="Corre E."/>
            <person name="Pelletier E."/>
            <person name="Niang G."/>
            <person name="Scheremetjew M."/>
            <person name="Finn R."/>
            <person name="Kale V."/>
            <person name="Holt S."/>
            <person name="Cochrane G."/>
            <person name="Meng A."/>
            <person name="Brown T."/>
            <person name="Cohen L."/>
        </authorList>
    </citation>
    <scope>NUCLEOTIDE SEQUENCE</scope>
    <source>
        <strain evidence="9">CCMP3346</strain>
    </source>
</reference>
<feature type="transmembrane region" description="Helical" evidence="7">
    <location>
        <begin position="168"/>
        <end position="192"/>
    </location>
</feature>
<feature type="transmembrane region" description="Helical" evidence="7">
    <location>
        <begin position="75"/>
        <end position="96"/>
    </location>
</feature>
<feature type="transmembrane region" description="Helical" evidence="7">
    <location>
        <begin position="213"/>
        <end position="237"/>
    </location>
</feature>
<comment type="catalytic activity">
    <reaction evidence="7">
        <text>L-cysteinyl-[protein] + hexadecanoyl-CoA = S-hexadecanoyl-L-cysteinyl-[protein] + CoA</text>
        <dbReference type="Rhea" id="RHEA:36683"/>
        <dbReference type="Rhea" id="RHEA-COMP:10131"/>
        <dbReference type="Rhea" id="RHEA-COMP:11032"/>
        <dbReference type="ChEBI" id="CHEBI:29950"/>
        <dbReference type="ChEBI" id="CHEBI:57287"/>
        <dbReference type="ChEBI" id="CHEBI:57379"/>
        <dbReference type="ChEBI" id="CHEBI:74151"/>
        <dbReference type="EC" id="2.3.1.225"/>
    </reaction>
</comment>
<keyword evidence="6 7" id="KW-0012">Acyltransferase</keyword>
<dbReference type="EMBL" id="HBGB01016469">
    <property type="protein sequence ID" value="CAD9054501.1"/>
    <property type="molecule type" value="Transcribed_RNA"/>
</dbReference>
<evidence type="ECO:0000256" key="1">
    <source>
        <dbReference type="ARBA" id="ARBA00004141"/>
    </source>
</evidence>
<protein>
    <recommendedName>
        <fullName evidence="7">Palmitoyltransferase</fullName>
        <ecNumber evidence="7">2.3.1.225</ecNumber>
    </recommendedName>
</protein>
<gene>
    <name evidence="9" type="ORF">VBRA1451_LOCUS9566</name>
</gene>
<dbReference type="PROSITE" id="PS50216">
    <property type="entry name" value="DHHC"/>
    <property type="match status" value="1"/>
</dbReference>
<comment type="subcellular location">
    <subcellularLocation>
        <location evidence="1">Membrane</location>
        <topology evidence="1">Multi-pass membrane protein</topology>
    </subcellularLocation>
</comment>
<dbReference type="AlphaFoldDB" id="A0A7S1JVD9"/>
<feature type="transmembrane region" description="Helical" evidence="7">
    <location>
        <begin position="40"/>
        <end position="63"/>
    </location>
</feature>
<organism evidence="9">
    <name type="scientific">Vitrella brassicaformis</name>
    <dbReference type="NCBI Taxonomy" id="1169539"/>
    <lineage>
        <taxon>Eukaryota</taxon>
        <taxon>Sar</taxon>
        <taxon>Alveolata</taxon>
        <taxon>Colpodellida</taxon>
        <taxon>Vitrellaceae</taxon>
        <taxon>Vitrella</taxon>
    </lineage>
</organism>
<feature type="domain" description="Palmitoyltransferase DHHC" evidence="8">
    <location>
        <begin position="122"/>
        <end position="246"/>
    </location>
</feature>
<dbReference type="Pfam" id="PF01529">
    <property type="entry name" value="DHHC"/>
    <property type="match status" value="1"/>
</dbReference>
<evidence type="ECO:0000256" key="4">
    <source>
        <dbReference type="ARBA" id="ARBA00022989"/>
    </source>
</evidence>
<evidence type="ECO:0000256" key="3">
    <source>
        <dbReference type="ARBA" id="ARBA00022692"/>
    </source>
</evidence>
<sequence>MALKDLKRRLLLAGASSMRGAGQCAYVLLRCVDLGMKLVGPLLILFAFGLYGFIAYSFFAFIVPYEPWPAWQRTLLSLVGIFLLANIIYNYLGAIFTDPGSPPEYGGTEMEEGAGMGGLGDEVKQCQKCSRLKPARCHHCSVCNRCVLKMDHHCPWVNNCVGFHNYRYFWLFLVYLAMGCTFVIATVARAFYVAIFTPRQSEFPFFGRQCVALTFVICCAIELAMCVLATFHVYLALTNQTTLEFQLNLHTRARARWNGVNFRNPYDLGRKRNMQQVFGPSRFPIWMMPYLAEPPEGDGLSFRALGKPAVLRLPQRPKCDRPATHNAAAG</sequence>
<comment type="domain">
    <text evidence="7">The DHHC domain is required for palmitoyltransferase activity.</text>
</comment>
<name>A0A7S1JVD9_9ALVE</name>
<evidence type="ECO:0000313" key="9">
    <source>
        <dbReference type="EMBL" id="CAD9054501.1"/>
    </source>
</evidence>
<dbReference type="GO" id="GO:0019706">
    <property type="term" value="F:protein-cysteine S-palmitoyltransferase activity"/>
    <property type="evidence" value="ECO:0007669"/>
    <property type="project" value="UniProtKB-EC"/>
</dbReference>
<evidence type="ECO:0000256" key="5">
    <source>
        <dbReference type="ARBA" id="ARBA00023136"/>
    </source>
</evidence>
<dbReference type="GO" id="GO:0016020">
    <property type="term" value="C:membrane"/>
    <property type="evidence" value="ECO:0007669"/>
    <property type="project" value="UniProtKB-SubCell"/>
</dbReference>
<comment type="similarity">
    <text evidence="7">Belongs to the DHHC palmitoyltransferase family.</text>
</comment>